<evidence type="ECO:0000256" key="1">
    <source>
        <dbReference type="ARBA" id="ARBA00006611"/>
    </source>
</evidence>
<feature type="domain" description="Bacterial type II secretion system protein E" evidence="4">
    <location>
        <begin position="389"/>
        <end position="403"/>
    </location>
</feature>
<dbReference type="AlphaFoldDB" id="A0A1T4WAG8"/>
<dbReference type="GO" id="GO:0016887">
    <property type="term" value="F:ATP hydrolysis activity"/>
    <property type="evidence" value="ECO:0007669"/>
    <property type="project" value="TreeGrafter"/>
</dbReference>
<evidence type="ECO:0000313" key="5">
    <source>
        <dbReference type="EMBL" id="SKA74119.1"/>
    </source>
</evidence>
<dbReference type="PANTHER" id="PTHR30258">
    <property type="entry name" value="TYPE II SECRETION SYSTEM PROTEIN GSPE-RELATED"/>
    <property type="match status" value="1"/>
</dbReference>
<dbReference type="PANTHER" id="PTHR30258:SF3">
    <property type="entry name" value="SLL1921 PROTEIN"/>
    <property type="match status" value="1"/>
</dbReference>
<dbReference type="CDD" id="cd01129">
    <property type="entry name" value="PulE-GspE-like"/>
    <property type="match status" value="1"/>
</dbReference>
<dbReference type="FunFam" id="3.40.50.300:FF:000398">
    <property type="entry name" value="Type IV pilus assembly ATPase PilB"/>
    <property type="match status" value="1"/>
</dbReference>
<dbReference type="RefSeq" id="WP_078716176.1">
    <property type="nucleotide sequence ID" value="NZ_FUYC01000002.1"/>
</dbReference>
<keyword evidence="2" id="KW-0547">Nucleotide-binding</keyword>
<dbReference type="InterPro" id="IPR027417">
    <property type="entry name" value="P-loop_NTPase"/>
</dbReference>
<dbReference type="Gene3D" id="3.40.50.300">
    <property type="entry name" value="P-loop containing nucleotide triphosphate hydrolases"/>
    <property type="match status" value="1"/>
</dbReference>
<dbReference type="OrthoDB" id="9805147at2"/>
<dbReference type="Gene3D" id="3.30.450.90">
    <property type="match status" value="1"/>
</dbReference>
<dbReference type="Pfam" id="PF05157">
    <property type="entry name" value="MshEN"/>
    <property type="match status" value="1"/>
</dbReference>
<dbReference type="Gene3D" id="3.30.300.160">
    <property type="entry name" value="Type II secretion system, protein E, N-terminal domain"/>
    <property type="match status" value="1"/>
</dbReference>
<dbReference type="STRING" id="1121449.SAMN02745704_00599"/>
<dbReference type="InterPro" id="IPR001482">
    <property type="entry name" value="T2SS/T4SS_dom"/>
</dbReference>
<dbReference type="InterPro" id="IPR007831">
    <property type="entry name" value="T2SS_GspE_N"/>
</dbReference>
<accession>A0A1T4WAG8</accession>
<dbReference type="SUPFAM" id="SSF160246">
    <property type="entry name" value="EspE N-terminal domain-like"/>
    <property type="match status" value="1"/>
</dbReference>
<dbReference type="Pfam" id="PF00437">
    <property type="entry name" value="T2SSE"/>
    <property type="match status" value="1"/>
</dbReference>
<dbReference type="GO" id="GO:0005886">
    <property type="term" value="C:plasma membrane"/>
    <property type="evidence" value="ECO:0007669"/>
    <property type="project" value="TreeGrafter"/>
</dbReference>
<protein>
    <submittedName>
        <fullName evidence="5">Type IV pilus assembly protein PilB</fullName>
    </submittedName>
</protein>
<dbReference type="EMBL" id="FUYC01000002">
    <property type="protein sequence ID" value="SKA74119.1"/>
    <property type="molecule type" value="Genomic_DNA"/>
</dbReference>
<gene>
    <name evidence="5" type="ORF">SAMN02745704_00599</name>
</gene>
<evidence type="ECO:0000313" key="6">
    <source>
        <dbReference type="Proteomes" id="UP000190027"/>
    </source>
</evidence>
<dbReference type="Proteomes" id="UP000190027">
    <property type="component" value="Unassembled WGS sequence"/>
</dbReference>
<evidence type="ECO:0000256" key="2">
    <source>
        <dbReference type="ARBA" id="ARBA00022741"/>
    </source>
</evidence>
<dbReference type="SUPFAM" id="SSF52540">
    <property type="entry name" value="P-loop containing nucleoside triphosphate hydrolases"/>
    <property type="match status" value="1"/>
</dbReference>
<comment type="similarity">
    <text evidence="1">Belongs to the GSP E family.</text>
</comment>
<evidence type="ECO:0000256" key="3">
    <source>
        <dbReference type="ARBA" id="ARBA00022840"/>
    </source>
</evidence>
<evidence type="ECO:0000259" key="4">
    <source>
        <dbReference type="PROSITE" id="PS00662"/>
    </source>
</evidence>
<dbReference type="GO" id="GO:0005524">
    <property type="term" value="F:ATP binding"/>
    <property type="evidence" value="ECO:0007669"/>
    <property type="project" value="UniProtKB-KW"/>
</dbReference>
<keyword evidence="6" id="KW-1185">Reference proteome</keyword>
<reference evidence="5 6" key="1">
    <citation type="submission" date="2017-02" db="EMBL/GenBank/DDBJ databases">
        <authorList>
            <person name="Peterson S.W."/>
        </authorList>
    </citation>
    <scope>NUCLEOTIDE SEQUENCE [LARGE SCALE GENOMIC DNA]</scope>
    <source>
        <strain evidence="5 6">DSM 16080</strain>
    </source>
</reference>
<sequence length="571" mass="63667">MAKRQRKRLGDLLIEAGLITQEQLKEALQGQKQTKLKLGQYMIQTGMIKEGVMLSTLSTQLRIPQYQPDKYPFEEGVAELVSEQIAQKNRVVPLQRKGPLLIVAMPDPMDITALDTVEIASNMEVEPVICSENDYEMLFSTIYGRGSLQDDTYEGLVDEAVGAEDPGEAAAENELNVDALTDMAEQAPVIRMVNSILNQAVRENASDIHISPERDYVTVRYRVDGKLRSVPAPPKSIFLPLVSRMKIMANMDIAISKIPQDGRFSFHTQNREFNVRVSSLPTIYGENLVLRLLDRNAHGLTLDELGFSRFDRTKVEQAIRQPYGMILAAGPTGSGKTTTLYSFLRAIKNDEINIITLEDPVEYRIDKIRQVQLNTKAGMTFASGLRSILRQDPDVVLVGEVRDHETAEIATQSALTGHRVLSTLHTNEAAGAITRLVEMGLEPFLVASVLLLSVSQRLVRKICPYCQEPYDPQDYLIKSFGLWNVRDRVTFMRGKGCPQCGQSGFRGRLALFEILQVDEMVQDMILHRASSQEITRAAVRGKTMQTLKMDAARKVAAGLITLEEAASAIML</sequence>
<proteinExistence type="inferred from homology"/>
<name>A0A1T4WAG8_9BACT</name>
<organism evidence="5 6">
    <name type="scientific">Paucidesulfovibrio gracilis DSM 16080</name>
    <dbReference type="NCBI Taxonomy" id="1121449"/>
    <lineage>
        <taxon>Bacteria</taxon>
        <taxon>Pseudomonadati</taxon>
        <taxon>Thermodesulfobacteriota</taxon>
        <taxon>Desulfovibrionia</taxon>
        <taxon>Desulfovibrionales</taxon>
        <taxon>Desulfovibrionaceae</taxon>
        <taxon>Paucidesulfovibrio</taxon>
    </lineage>
</organism>
<dbReference type="InterPro" id="IPR037257">
    <property type="entry name" value="T2SS_E_N_sf"/>
</dbReference>
<keyword evidence="3" id="KW-0067">ATP-binding</keyword>
<dbReference type="PROSITE" id="PS00662">
    <property type="entry name" value="T2SP_E"/>
    <property type="match status" value="1"/>
</dbReference>